<keyword evidence="4" id="KW-0479">Metal-binding</keyword>
<dbReference type="InterPro" id="IPR006549">
    <property type="entry name" value="HAD-SF_hydro_IIIA"/>
</dbReference>
<dbReference type="InterPro" id="IPR006439">
    <property type="entry name" value="HAD-SF_hydro_IA"/>
</dbReference>
<organism evidence="7">
    <name type="scientific">marine metagenome</name>
    <dbReference type="NCBI Taxonomy" id="408172"/>
    <lineage>
        <taxon>unclassified sequences</taxon>
        <taxon>metagenomes</taxon>
        <taxon>ecological metagenomes</taxon>
    </lineage>
</organism>
<dbReference type="Gene3D" id="1.10.150.520">
    <property type="match status" value="1"/>
</dbReference>
<dbReference type="AlphaFoldDB" id="A0A381S5U2"/>
<dbReference type="EMBL" id="UINC01002423">
    <property type="protein sequence ID" value="SUZ96523.1"/>
    <property type="molecule type" value="Genomic_DNA"/>
</dbReference>
<evidence type="ECO:0000256" key="4">
    <source>
        <dbReference type="ARBA" id="ARBA00022723"/>
    </source>
</evidence>
<sequence>MIKAVIFDLDNTLLDFIKMKQFAVQAAISSMVEAGLEVDEGEACKNIFRMYEEGGWENQSIFNDFLDKEIGSVDHKLLAAGIVAYRRAREASLQLYPNVNKTLFELLKMGIKLAIVTDAPSREAWMRIYYLNLHHVFDLVLTIDDTGARKPSSKPFAMALDSLKIKAGDAIMVGDWPERDVEGAKKVGMRTIFARYGDTFDTKHSGADWDVNDIYEIVGIIKELNGA</sequence>
<comment type="function">
    <text evidence="2">Catalyzes the dephosphorylation of D,L-glyceraldehyde 3-phosphate in vitro.</text>
</comment>
<dbReference type="PANTHER" id="PTHR46470">
    <property type="entry name" value="N-ACYLNEURAMINATE-9-PHOSPHATASE"/>
    <property type="match status" value="1"/>
</dbReference>
<dbReference type="InterPro" id="IPR036412">
    <property type="entry name" value="HAD-like_sf"/>
</dbReference>
<evidence type="ECO:0000256" key="5">
    <source>
        <dbReference type="ARBA" id="ARBA00022801"/>
    </source>
</evidence>
<dbReference type="SUPFAM" id="SSF56784">
    <property type="entry name" value="HAD-like"/>
    <property type="match status" value="1"/>
</dbReference>
<dbReference type="GO" id="GO:0016791">
    <property type="term" value="F:phosphatase activity"/>
    <property type="evidence" value="ECO:0007669"/>
    <property type="project" value="TreeGrafter"/>
</dbReference>
<reference evidence="7" key="1">
    <citation type="submission" date="2018-05" db="EMBL/GenBank/DDBJ databases">
        <authorList>
            <person name="Lanie J.A."/>
            <person name="Ng W.-L."/>
            <person name="Kazmierczak K.M."/>
            <person name="Andrzejewski T.M."/>
            <person name="Davidsen T.M."/>
            <person name="Wayne K.J."/>
            <person name="Tettelin H."/>
            <person name="Glass J.I."/>
            <person name="Rusch D."/>
            <person name="Podicherti R."/>
            <person name="Tsui H.-C.T."/>
            <person name="Winkler M.E."/>
        </authorList>
    </citation>
    <scope>NUCLEOTIDE SEQUENCE</scope>
</reference>
<evidence type="ECO:0000256" key="1">
    <source>
        <dbReference type="ARBA" id="ARBA00001946"/>
    </source>
</evidence>
<dbReference type="SFLD" id="SFLDS00003">
    <property type="entry name" value="Haloacid_Dehalogenase"/>
    <property type="match status" value="1"/>
</dbReference>
<dbReference type="NCBIfam" id="TIGR01549">
    <property type="entry name" value="HAD-SF-IA-v1"/>
    <property type="match status" value="1"/>
</dbReference>
<evidence type="ECO:0000256" key="6">
    <source>
        <dbReference type="ARBA" id="ARBA00022842"/>
    </source>
</evidence>
<dbReference type="SFLD" id="SFLDG01135">
    <property type="entry name" value="C1.5.6:_HAD__Beta-PGM__Phospha"/>
    <property type="match status" value="1"/>
</dbReference>
<evidence type="ECO:0000313" key="7">
    <source>
        <dbReference type="EMBL" id="SUZ96523.1"/>
    </source>
</evidence>
<proteinExistence type="predicted"/>
<dbReference type="Pfam" id="PF13419">
    <property type="entry name" value="HAD_2"/>
    <property type="match status" value="1"/>
</dbReference>
<comment type="cofactor">
    <cofactor evidence="1">
        <name>Mg(2+)</name>
        <dbReference type="ChEBI" id="CHEBI:18420"/>
    </cofactor>
</comment>
<dbReference type="InterPro" id="IPR041492">
    <property type="entry name" value="HAD_2"/>
</dbReference>
<accession>A0A381S5U2</accession>
<dbReference type="GO" id="GO:0046872">
    <property type="term" value="F:metal ion binding"/>
    <property type="evidence" value="ECO:0007669"/>
    <property type="project" value="UniProtKB-KW"/>
</dbReference>
<gene>
    <name evidence="7" type="ORF">METZ01_LOCUS49377</name>
</gene>
<dbReference type="PRINTS" id="PR00413">
    <property type="entry name" value="HADHALOGNASE"/>
</dbReference>
<keyword evidence="5" id="KW-0378">Hydrolase</keyword>
<dbReference type="PANTHER" id="PTHR46470:SF2">
    <property type="entry name" value="GLYCERALDEHYDE 3-PHOSPHATE PHOSPHATASE"/>
    <property type="match status" value="1"/>
</dbReference>
<evidence type="ECO:0000256" key="3">
    <source>
        <dbReference type="ARBA" id="ARBA00019531"/>
    </source>
</evidence>
<dbReference type="InterPro" id="IPR011950">
    <property type="entry name" value="HAD-SF_hydro_IA_CTE7"/>
</dbReference>
<keyword evidence="6" id="KW-0460">Magnesium</keyword>
<dbReference type="NCBIfam" id="TIGR02253">
    <property type="entry name" value="CTE7"/>
    <property type="match status" value="1"/>
</dbReference>
<dbReference type="InterPro" id="IPR051400">
    <property type="entry name" value="HAD-like_hydrolase"/>
</dbReference>
<dbReference type="GO" id="GO:0044281">
    <property type="term" value="P:small molecule metabolic process"/>
    <property type="evidence" value="ECO:0007669"/>
    <property type="project" value="UniProtKB-ARBA"/>
</dbReference>
<protein>
    <recommendedName>
        <fullName evidence="3">Glyceraldehyde 3-phosphate phosphatase</fullName>
    </recommendedName>
</protein>
<name>A0A381S5U2_9ZZZZ</name>
<dbReference type="Gene3D" id="3.40.50.1000">
    <property type="entry name" value="HAD superfamily/HAD-like"/>
    <property type="match status" value="1"/>
</dbReference>
<dbReference type="NCBIfam" id="TIGR01662">
    <property type="entry name" value="HAD-SF-IIIA"/>
    <property type="match status" value="1"/>
</dbReference>
<dbReference type="InterPro" id="IPR023214">
    <property type="entry name" value="HAD_sf"/>
</dbReference>
<evidence type="ECO:0000256" key="2">
    <source>
        <dbReference type="ARBA" id="ARBA00003513"/>
    </source>
</evidence>
<dbReference type="SFLD" id="SFLDG01129">
    <property type="entry name" value="C1.5:_HAD__Beta-PGM__Phosphata"/>
    <property type="match status" value="1"/>
</dbReference>